<dbReference type="AlphaFoldDB" id="A0AAV8UJW5"/>
<dbReference type="Proteomes" id="UP001157974">
    <property type="component" value="Unassembled WGS sequence"/>
</dbReference>
<gene>
    <name evidence="4" type="ORF">NDN08_007204</name>
</gene>
<name>A0AAV8UJW5_9RHOD</name>
<feature type="region of interest" description="Disordered" evidence="2">
    <location>
        <begin position="89"/>
        <end position="113"/>
    </location>
</feature>
<feature type="domain" description="C2H2-type" evidence="3">
    <location>
        <begin position="21"/>
        <end position="51"/>
    </location>
</feature>
<dbReference type="SMART" id="SM00355">
    <property type="entry name" value="ZnF_C2H2"/>
    <property type="match status" value="2"/>
</dbReference>
<feature type="domain" description="C2H2-type" evidence="3">
    <location>
        <begin position="52"/>
        <end position="80"/>
    </location>
</feature>
<dbReference type="SUPFAM" id="SSF57667">
    <property type="entry name" value="beta-beta-alpha zinc fingers"/>
    <property type="match status" value="1"/>
</dbReference>
<keyword evidence="5" id="KW-1185">Reference proteome</keyword>
<dbReference type="PROSITE" id="PS00028">
    <property type="entry name" value="ZINC_FINGER_C2H2_1"/>
    <property type="match status" value="2"/>
</dbReference>
<keyword evidence="1" id="KW-0863">Zinc-finger</keyword>
<dbReference type="Gene3D" id="3.30.160.60">
    <property type="entry name" value="Classic Zinc Finger"/>
    <property type="match status" value="1"/>
</dbReference>
<comment type="caution">
    <text evidence="4">The sequence shown here is derived from an EMBL/GenBank/DDBJ whole genome shotgun (WGS) entry which is preliminary data.</text>
</comment>
<evidence type="ECO:0000259" key="3">
    <source>
        <dbReference type="PROSITE" id="PS50157"/>
    </source>
</evidence>
<evidence type="ECO:0000256" key="2">
    <source>
        <dbReference type="SAM" id="MobiDB-lite"/>
    </source>
</evidence>
<dbReference type="PROSITE" id="PS50157">
    <property type="entry name" value="ZINC_FINGER_C2H2_2"/>
    <property type="match status" value="2"/>
</dbReference>
<dbReference type="InterPro" id="IPR036236">
    <property type="entry name" value="Znf_C2H2_sf"/>
</dbReference>
<evidence type="ECO:0000313" key="4">
    <source>
        <dbReference type="EMBL" id="KAJ8901358.1"/>
    </source>
</evidence>
<dbReference type="InterPro" id="IPR013087">
    <property type="entry name" value="Znf_C2H2_type"/>
</dbReference>
<organism evidence="4 5">
    <name type="scientific">Rhodosorus marinus</name>
    <dbReference type="NCBI Taxonomy" id="101924"/>
    <lineage>
        <taxon>Eukaryota</taxon>
        <taxon>Rhodophyta</taxon>
        <taxon>Stylonematophyceae</taxon>
        <taxon>Stylonematales</taxon>
        <taxon>Stylonemataceae</taxon>
        <taxon>Rhodosorus</taxon>
    </lineage>
</organism>
<accession>A0AAV8UJW5</accession>
<evidence type="ECO:0000313" key="5">
    <source>
        <dbReference type="Proteomes" id="UP001157974"/>
    </source>
</evidence>
<sequence>MLRNESFKRKSSPRKRQRKIFPCTFEFCRKSFTRSWNRDHHVAVVHLGIKKYACITCNMNFDWKAQLNLHTRREHMAADYESLELMSTAPEPEASARTLPSLAQPGAGPQSQENYADDRFVAQDIRQPTSGTEEGGYWIQGTEFPIYPDGFNHQNQTTERVDNDLGAWDTKDWEDNSLEVPQQHKNFPFFEVPSQSFDCNNDEYEIDGSTPWEEIEFSRAS</sequence>
<protein>
    <recommendedName>
        <fullName evidence="3">C2H2-type domain-containing protein</fullName>
    </recommendedName>
</protein>
<evidence type="ECO:0000256" key="1">
    <source>
        <dbReference type="PROSITE-ProRule" id="PRU00042"/>
    </source>
</evidence>
<dbReference type="GO" id="GO:0008270">
    <property type="term" value="F:zinc ion binding"/>
    <property type="evidence" value="ECO:0007669"/>
    <property type="project" value="UniProtKB-KW"/>
</dbReference>
<keyword evidence="1" id="KW-0479">Metal-binding</keyword>
<keyword evidence="1" id="KW-0862">Zinc</keyword>
<reference evidence="4 5" key="1">
    <citation type="journal article" date="2023" name="Nat. Commun.">
        <title>Origin of minicircular mitochondrial genomes in red algae.</title>
        <authorList>
            <person name="Lee Y."/>
            <person name="Cho C.H."/>
            <person name="Lee Y.M."/>
            <person name="Park S.I."/>
            <person name="Yang J.H."/>
            <person name="West J.A."/>
            <person name="Bhattacharya D."/>
            <person name="Yoon H.S."/>
        </authorList>
    </citation>
    <scope>NUCLEOTIDE SEQUENCE [LARGE SCALE GENOMIC DNA]</scope>
    <source>
        <strain evidence="4 5">CCMP1338</strain>
        <tissue evidence="4">Whole cell</tissue>
    </source>
</reference>
<dbReference type="EMBL" id="JAMWBK010000011">
    <property type="protein sequence ID" value="KAJ8901358.1"/>
    <property type="molecule type" value="Genomic_DNA"/>
</dbReference>
<proteinExistence type="predicted"/>